<accession>A0AAP0LCB0</accession>
<dbReference type="AlphaFoldDB" id="A0AAP0LCB0"/>
<name>A0AAP0LCB0_9MAGN</name>
<comment type="caution">
    <text evidence="1">The sequence shown here is derived from an EMBL/GenBank/DDBJ whole genome shotgun (WGS) entry which is preliminary data.</text>
</comment>
<sequence length="78" mass="9017">MIIEDEKSSDDNDLDEEVAMLSRKLNKAMYKRDKYRRSSRVEAREESQVRLYASGVANRATSSTTKKWIFRNGISNGI</sequence>
<proteinExistence type="predicted"/>
<evidence type="ECO:0000313" key="2">
    <source>
        <dbReference type="Proteomes" id="UP001420932"/>
    </source>
</evidence>
<reference evidence="1 2" key="1">
    <citation type="submission" date="2024-01" db="EMBL/GenBank/DDBJ databases">
        <title>Genome assemblies of Stephania.</title>
        <authorList>
            <person name="Yang L."/>
        </authorList>
    </citation>
    <scope>NUCLEOTIDE SEQUENCE [LARGE SCALE GENOMIC DNA]</scope>
    <source>
        <strain evidence="1">YNDBR</strain>
        <tissue evidence="1">Leaf</tissue>
    </source>
</reference>
<evidence type="ECO:0000313" key="1">
    <source>
        <dbReference type="EMBL" id="KAK9168396.1"/>
    </source>
</evidence>
<dbReference type="EMBL" id="JBBNAF010000001">
    <property type="protein sequence ID" value="KAK9168396.1"/>
    <property type="molecule type" value="Genomic_DNA"/>
</dbReference>
<protein>
    <submittedName>
        <fullName evidence="1">Uncharacterized protein</fullName>
    </submittedName>
</protein>
<gene>
    <name evidence="1" type="ORF">Syun_000536</name>
</gene>
<dbReference type="Proteomes" id="UP001420932">
    <property type="component" value="Unassembled WGS sequence"/>
</dbReference>
<organism evidence="1 2">
    <name type="scientific">Stephania yunnanensis</name>
    <dbReference type="NCBI Taxonomy" id="152371"/>
    <lineage>
        <taxon>Eukaryota</taxon>
        <taxon>Viridiplantae</taxon>
        <taxon>Streptophyta</taxon>
        <taxon>Embryophyta</taxon>
        <taxon>Tracheophyta</taxon>
        <taxon>Spermatophyta</taxon>
        <taxon>Magnoliopsida</taxon>
        <taxon>Ranunculales</taxon>
        <taxon>Menispermaceae</taxon>
        <taxon>Menispermoideae</taxon>
        <taxon>Cissampelideae</taxon>
        <taxon>Stephania</taxon>
    </lineage>
</organism>
<keyword evidence="2" id="KW-1185">Reference proteome</keyword>